<gene>
    <name evidence="6" type="ORF">POL58_44755</name>
</gene>
<comment type="caution">
    <text evidence="6">The sequence shown here is derived from an EMBL/GenBank/DDBJ whole genome shotgun (WGS) entry which is preliminary data.</text>
</comment>
<reference evidence="6 7" key="1">
    <citation type="submission" date="2022-11" db="EMBL/GenBank/DDBJ databases">
        <title>Minimal conservation of predation-associated metabolite biosynthetic gene clusters underscores biosynthetic potential of Myxococcota including descriptions for ten novel species: Archangium lansinium sp. nov., Myxococcus landrumus sp. nov., Nannocystis bai.</title>
        <authorList>
            <person name="Ahearne A."/>
            <person name="Stevens C."/>
            <person name="Dowd S."/>
        </authorList>
    </citation>
    <scope>NUCLEOTIDE SEQUENCE [LARGE SCALE GENOMIC DNA]</scope>
    <source>
        <strain evidence="6 7">NCELM</strain>
    </source>
</reference>
<sequence length="660" mass="67872">MRATLANTLCGRMWALALVLGGCSGSDTGDTATMSSTTDDTTASTTEDAPTTGVPTSTDPTDGTTTTGQDTTGPDTTGTDTTATETTTTTGGTETTDGVETTTETTAESTTTTTSGDTDTTTDTTGGDTIVKVQIVALNDFHGNLEPPTGSSGKIKLPDATSVDAGGAAFLASHVAALREQNPNTIVVSAGDLIGASPLVSALFHDEPTIELMNQIGLEYNAVGNHEFDDGAAELVRLQEGGCHPVDGCADGTPFDGAEFQFLAANVIVEPDPIETLFPSYALRTVEGVQIAFIGLTLEATGKIVSPGGIVGLTFADEVERVNALVPELKDQGVEAIVVLIHEGGFQSATFDECQGISGPIVDIVNGLDDAVDVVISGHTHQAYNCVIADKIVTSGASFGRVLTDIDLEISTATGDVTAVTATNVVVTREAADPMIEAFVAMYKLLAAPLANEQIGTITATLEQYPPGDEPGMSTMGAVLADAYLDATAPAMLGGAQLAFMNPGGVRNSLHYPASGNEPVDGVVTYGEAFSVQPFGNNLVVLTLTGAQIDALLEQQFVEGIEPYILHGSQSFTYSYSESAPIGAKVDAASIEIDGVVIDPAGEYRVATIGYLADGGDGFTVFTDGIDRVGGVTDMQALKDYFAAHSPVSPPALDRVTALP</sequence>
<evidence type="ECO:0000313" key="7">
    <source>
        <dbReference type="Proteomes" id="UP001217838"/>
    </source>
</evidence>
<dbReference type="SUPFAM" id="SSF55816">
    <property type="entry name" value="5'-nucleotidase (syn. UDP-sugar hydrolase), C-terminal domain"/>
    <property type="match status" value="1"/>
</dbReference>
<dbReference type="SUPFAM" id="SSF56300">
    <property type="entry name" value="Metallo-dependent phosphatases"/>
    <property type="match status" value="1"/>
</dbReference>
<dbReference type="PANTHER" id="PTHR11575">
    <property type="entry name" value="5'-NUCLEOTIDASE-RELATED"/>
    <property type="match status" value="1"/>
</dbReference>
<evidence type="ECO:0000259" key="5">
    <source>
        <dbReference type="Pfam" id="PF02872"/>
    </source>
</evidence>
<organism evidence="6 7">
    <name type="scientific">Nannocystis radixulma</name>
    <dbReference type="NCBI Taxonomy" id="2995305"/>
    <lineage>
        <taxon>Bacteria</taxon>
        <taxon>Pseudomonadati</taxon>
        <taxon>Myxococcota</taxon>
        <taxon>Polyangia</taxon>
        <taxon>Nannocystales</taxon>
        <taxon>Nannocystaceae</taxon>
        <taxon>Nannocystis</taxon>
    </lineage>
</organism>
<accession>A0ABT5BLB2</accession>
<dbReference type="Gene3D" id="3.90.780.10">
    <property type="entry name" value="5'-Nucleotidase, C-terminal domain"/>
    <property type="match status" value="1"/>
</dbReference>
<dbReference type="Proteomes" id="UP001217838">
    <property type="component" value="Unassembled WGS sequence"/>
</dbReference>
<feature type="region of interest" description="Disordered" evidence="3">
    <location>
        <begin position="31"/>
        <end position="125"/>
    </location>
</feature>
<evidence type="ECO:0000256" key="2">
    <source>
        <dbReference type="RuleBase" id="RU362119"/>
    </source>
</evidence>
<dbReference type="PRINTS" id="PR01607">
    <property type="entry name" value="APYRASEFAMLY"/>
</dbReference>
<dbReference type="PROSITE" id="PS51257">
    <property type="entry name" value="PROKAR_LIPOPROTEIN"/>
    <property type="match status" value="1"/>
</dbReference>
<dbReference type="Pfam" id="PF02872">
    <property type="entry name" value="5_nucleotid_C"/>
    <property type="match status" value="1"/>
</dbReference>
<dbReference type="Gene3D" id="3.60.21.10">
    <property type="match status" value="1"/>
</dbReference>
<evidence type="ECO:0000313" key="6">
    <source>
        <dbReference type="EMBL" id="MDC0674941.1"/>
    </source>
</evidence>
<proteinExistence type="inferred from homology"/>
<keyword evidence="2" id="KW-0378">Hydrolase</keyword>
<dbReference type="Pfam" id="PF00149">
    <property type="entry name" value="Metallophos"/>
    <property type="match status" value="1"/>
</dbReference>
<protein>
    <submittedName>
        <fullName evidence="6">Bifunctional metallophosphatase/5'-nucleotidase</fullName>
    </submittedName>
</protein>
<dbReference type="InterPro" id="IPR006179">
    <property type="entry name" value="5_nucleotidase/apyrase"/>
</dbReference>
<feature type="signal peptide" evidence="2">
    <location>
        <begin position="1"/>
        <end position="29"/>
    </location>
</feature>
<dbReference type="EMBL" id="JAQNDN010000027">
    <property type="protein sequence ID" value="MDC0674941.1"/>
    <property type="molecule type" value="Genomic_DNA"/>
</dbReference>
<dbReference type="InterPro" id="IPR029052">
    <property type="entry name" value="Metallo-depent_PP-like"/>
</dbReference>
<keyword evidence="1 2" id="KW-0732">Signal</keyword>
<dbReference type="InterPro" id="IPR004843">
    <property type="entry name" value="Calcineurin-like_PHP"/>
</dbReference>
<feature type="chain" id="PRO_5044993483" evidence="2">
    <location>
        <begin position="30"/>
        <end position="660"/>
    </location>
</feature>
<dbReference type="RefSeq" id="WP_272009578.1">
    <property type="nucleotide sequence ID" value="NZ_JAQNDN010000027.1"/>
</dbReference>
<dbReference type="PANTHER" id="PTHR11575:SF24">
    <property type="entry name" value="5'-NUCLEOTIDASE"/>
    <property type="match status" value="1"/>
</dbReference>
<comment type="similarity">
    <text evidence="2">Belongs to the 5'-nucleotidase family.</text>
</comment>
<keyword evidence="2" id="KW-0547">Nucleotide-binding</keyword>
<dbReference type="InterPro" id="IPR036907">
    <property type="entry name" value="5'-Nucleotdase_C_sf"/>
</dbReference>
<evidence type="ECO:0000256" key="3">
    <source>
        <dbReference type="SAM" id="MobiDB-lite"/>
    </source>
</evidence>
<keyword evidence="7" id="KW-1185">Reference proteome</keyword>
<name>A0ABT5BLB2_9BACT</name>
<evidence type="ECO:0000259" key="4">
    <source>
        <dbReference type="Pfam" id="PF00149"/>
    </source>
</evidence>
<dbReference type="InterPro" id="IPR008334">
    <property type="entry name" value="5'-Nucleotdase_C"/>
</dbReference>
<feature type="domain" description="5'-Nucleotidase C-terminal" evidence="5">
    <location>
        <begin position="470"/>
        <end position="623"/>
    </location>
</feature>
<evidence type="ECO:0000256" key="1">
    <source>
        <dbReference type="ARBA" id="ARBA00022729"/>
    </source>
</evidence>
<feature type="domain" description="Calcineurin-like phosphoesterase" evidence="4">
    <location>
        <begin position="135"/>
        <end position="382"/>
    </location>
</feature>